<dbReference type="EMBL" id="MH449675">
    <property type="protein sequence ID" value="AXL04870.1"/>
    <property type="molecule type" value="Genomic_DNA"/>
</dbReference>
<reference evidence="1" key="1">
    <citation type="submission" date="2018-06" db="EMBL/GenBank/DDBJ databases">
        <title>Genetic diversity of the Aeromonas Hydrophila O antigens and development of a suspension array for serotype detection.</title>
        <authorList>
            <person name="Cao H."/>
            <person name="Liu B."/>
        </authorList>
    </citation>
    <scope>NUCLEOTIDE SEQUENCE</scope>
    <source>
        <strain evidence="1">G5372</strain>
    </source>
</reference>
<accession>A0A346ACA8</accession>
<gene>
    <name evidence="1" type="primary">orf5</name>
</gene>
<protein>
    <submittedName>
        <fullName evidence="1">Uncharacterized protein</fullName>
    </submittedName>
</protein>
<evidence type="ECO:0000313" key="1">
    <source>
        <dbReference type="EMBL" id="AXL04870.1"/>
    </source>
</evidence>
<organism evidence="1">
    <name type="scientific">Aeromonas hydrophila</name>
    <dbReference type="NCBI Taxonomy" id="644"/>
    <lineage>
        <taxon>Bacteria</taxon>
        <taxon>Pseudomonadati</taxon>
        <taxon>Pseudomonadota</taxon>
        <taxon>Gammaproteobacteria</taxon>
        <taxon>Aeromonadales</taxon>
        <taxon>Aeromonadaceae</taxon>
        <taxon>Aeromonas</taxon>
    </lineage>
</organism>
<proteinExistence type="predicted"/>
<name>A0A346ACA8_AERHY</name>
<dbReference type="AlphaFoldDB" id="A0A346ACA8"/>
<sequence>MALSQEQKQQKCFIKPRAIISLMLSVQYIGTINIYQYDGVVNPYFISKRHYS</sequence>